<proteinExistence type="predicted"/>
<protein>
    <submittedName>
        <fullName evidence="2">Uncharacterized protein</fullName>
    </submittedName>
</protein>
<dbReference type="EMBL" id="CM009749">
    <property type="protein sequence ID" value="PUZ75516.1"/>
    <property type="molecule type" value="Genomic_DNA"/>
</dbReference>
<keyword evidence="3" id="KW-1185">Reference proteome</keyword>
<organism evidence="2 3">
    <name type="scientific">Panicum hallii var. hallii</name>
    <dbReference type="NCBI Taxonomy" id="1504633"/>
    <lineage>
        <taxon>Eukaryota</taxon>
        <taxon>Viridiplantae</taxon>
        <taxon>Streptophyta</taxon>
        <taxon>Embryophyta</taxon>
        <taxon>Tracheophyta</taxon>
        <taxon>Spermatophyta</taxon>
        <taxon>Magnoliopsida</taxon>
        <taxon>Liliopsida</taxon>
        <taxon>Poales</taxon>
        <taxon>Poaceae</taxon>
        <taxon>PACMAD clade</taxon>
        <taxon>Panicoideae</taxon>
        <taxon>Panicodae</taxon>
        <taxon>Paniceae</taxon>
        <taxon>Panicinae</taxon>
        <taxon>Panicum</taxon>
        <taxon>Panicum sect. Panicum</taxon>
    </lineage>
</organism>
<accession>A0A2T7F5Z9</accession>
<evidence type="ECO:0000313" key="2">
    <source>
        <dbReference type="EMBL" id="PUZ75516.1"/>
    </source>
</evidence>
<sequence>MRWAFAGAAHQGRHIAKAPATRDRRWGGAVRWEESASPAAIHERRKEFFAIVSGERKWPAGGEDKAAGPQICHFPWLFN</sequence>
<evidence type="ECO:0000313" key="3">
    <source>
        <dbReference type="Proteomes" id="UP000244336"/>
    </source>
</evidence>
<name>A0A2T7F5Z9_9POAL</name>
<dbReference type="Gramene" id="PUZ75516">
    <property type="protein sequence ID" value="PUZ75516"/>
    <property type="gene ID" value="GQ55_1G178600"/>
</dbReference>
<feature type="region of interest" description="Disordered" evidence="1">
    <location>
        <begin position="1"/>
        <end position="20"/>
    </location>
</feature>
<evidence type="ECO:0000256" key="1">
    <source>
        <dbReference type="SAM" id="MobiDB-lite"/>
    </source>
</evidence>
<dbReference type="Proteomes" id="UP000244336">
    <property type="component" value="Chromosome 1"/>
</dbReference>
<reference evidence="2 3" key="1">
    <citation type="submission" date="2018-04" db="EMBL/GenBank/DDBJ databases">
        <title>WGS assembly of Panicum hallii var. hallii HAL2.</title>
        <authorList>
            <person name="Lovell J."/>
            <person name="Jenkins J."/>
            <person name="Lowry D."/>
            <person name="Mamidi S."/>
            <person name="Sreedasyam A."/>
            <person name="Weng X."/>
            <person name="Barry K."/>
            <person name="Bonette J."/>
            <person name="Campitelli B."/>
            <person name="Daum C."/>
            <person name="Gordon S."/>
            <person name="Gould B."/>
            <person name="Lipzen A."/>
            <person name="MacQueen A."/>
            <person name="Palacio-Mejia J."/>
            <person name="Plott C."/>
            <person name="Shakirov E."/>
            <person name="Shu S."/>
            <person name="Yoshinaga Y."/>
            <person name="Zane M."/>
            <person name="Rokhsar D."/>
            <person name="Grimwood J."/>
            <person name="Schmutz J."/>
            <person name="Juenger T."/>
        </authorList>
    </citation>
    <scope>NUCLEOTIDE SEQUENCE [LARGE SCALE GENOMIC DNA]</scope>
    <source>
        <strain evidence="3">cv. HAL2</strain>
    </source>
</reference>
<dbReference type="AlphaFoldDB" id="A0A2T7F5Z9"/>
<gene>
    <name evidence="2" type="ORF">GQ55_1G178600</name>
</gene>